<evidence type="ECO:0000313" key="2">
    <source>
        <dbReference type="EMBL" id="KAK4259888.1"/>
    </source>
</evidence>
<protein>
    <submittedName>
        <fullName evidence="2">Uncharacterized protein</fullName>
    </submittedName>
</protein>
<dbReference type="EMBL" id="JAWXYG010000011">
    <property type="protein sequence ID" value="KAK4259888.1"/>
    <property type="molecule type" value="Genomic_DNA"/>
</dbReference>
<keyword evidence="3" id="KW-1185">Reference proteome</keyword>
<comment type="caution">
    <text evidence="2">The sequence shown here is derived from an EMBL/GenBank/DDBJ whole genome shotgun (WGS) entry which is preliminary data.</text>
</comment>
<organism evidence="2 3">
    <name type="scientific">Acacia crassicarpa</name>
    <name type="common">northern wattle</name>
    <dbReference type="NCBI Taxonomy" id="499986"/>
    <lineage>
        <taxon>Eukaryota</taxon>
        <taxon>Viridiplantae</taxon>
        <taxon>Streptophyta</taxon>
        <taxon>Embryophyta</taxon>
        <taxon>Tracheophyta</taxon>
        <taxon>Spermatophyta</taxon>
        <taxon>Magnoliopsida</taxon>
        <taxon>eudicotyledons</taxon>
        <taxon>Gunneridae</taxon>
        <taxon>Pentapetalae</taxon>
        <taxon>rosids</taxon>
        <taxon>fabids</taxon>
        <taxon>Fabales</taxon>
        <taxon>Fabaceae</taxon>
        <taxon>Caesalpinioideae</taxon>
        <taxon>mimosoid clade</taxon>
        <taxon>Acacieae</taxon>
        <taxon>Acacia</taxon>
    </lineage>
</organism>
<sequence>MGCCVSTVDSSKPHLDGLKNQNLHPRSAVYKSNATLKLESRSPPAAEEEIVKKVLSETPISKSRAERNSQMPSIQPQDDKFQFDDLQEVFSTPQVPFSLEPSKIQMPIAQTLPEKFESKEEVSEVSQLSEMCNVTESFSTTTTATIGEKREDEVTSKQSNREATYQKTIHPVSIVKCTQVSRLLVLTQLLVNTCAVATFTSCCNTCNFRRRQNMNCERVTFLAGHW</sequence>
<dbReference type="PANTHER" id="PTHR33871:SF22">
    <property type="match status" value="1"/>
</dbReference>
<name>A0AAE1J0P0_9FABA</name>
<dbReference type="AlphaFoldDB" id="A0AAE1J0P0"/>
<feature type="region of interest" description="Disordered" evidence="1">
    <location>
        <begin position="1"/>
        <end position="20"/>
    </location>
</feature>
<proteinExistence type="predicted"/>
<dbReference type="Proteomes" id="UP001293593">
    <property type="component" value="Unassembled WGS sequence"/>
</dbReference>
<evidence type="ECO:0000256" key="1">
    <source>
        <dbReference type="SAM" id="MobiDB-lite"/>
    </source>
</evidence>
<accession>A0AAE1J0P0</accession>
<evidence type="ECO:0000313" key="3">
    <source>
        <dbReference type="Proteomes" id="UP001293593"/>
    </source>
</evidence>
<reference evidence="2" key="1">
    <citation type="submission" date="2023-10" db="EMBL/GenBank/DDBJ databases">
        <title>Chromosome-level genome of the transformable northern wattle, Acacia crassicarpa.</title>
        <authorList>
            <person name="Massaro I."/>
            <person name="Sinha N.R."/>
            <person name="Poethig S."/>
            <person name="Leichty A.R."/>
        </authorList>
    </citation>
    <scope>NUCLEOTIDE SEQUENCE</scope>
    <source>
        <strain evidence="2">Acra3RX</strain>
        <tissue evidence="2">Leaf</tissue>
    </source>
</reference>
<gene>
    <name evidence="2" type="ORF">QN277_006176</name>
</gene>
<dbReference type="PANTHER" id="PTHR33871">
    <property type="entry name" value="OS05G0503100 PROTEIN-RELATED"/>
    <property type="match status" value="1"/>
</dbReference>